<keyword evidence="4" id="KW-1185">Reference proteome</keyword>
<keyword evidence="1" id="KW-0472">Membrane</keyword>
<evidence type="ECO:0000256" key="1">
    <source>
        <dbReference type="SAM" id="Phobius"/>
    </source>
</evidence>
<dbReference type="Gene3D" id="3.40.50.410">
    <property type="entry name" value="von Willebrand factor, type A domain"/>
    <property type="match status" value="1"/>
</dbReference>
<evidence type="ECO:0000259" key="2">
    <source>
        <dbReference type="PROSITE" id="PS50234"/>
    </source>
</evidence>
<dbReference type="SUPFAM" id="SSF53300">
    <property type="entry name" value="vWA-like"/>
    <property type="match status" value="1"/>
</dbReference>
<dbReference type="Pfam" id="PF00092">
    <property type="entry name" value="VWA"/>
    <property type="match status" value="1"/>
</dbReference>
<evidence type="ECO:0000313" key="4">
    <source>
        <dbReference type="Proteomes" id="UP000318288"/>
    </source>
</evidence>
<dbReference type="Proteomes" id="UP000318288">
    <property type="component" value="Unassembled WGS sequence"/>
</dbReference>
<keyword evidence="1" id="KW-1133">Transmembrane helix</keyword>
<dbReference type="AlphaFoldDB" id="A0A5C6FIN0"/>
<dbReference type="InterPro" id="IPR028087">
    <property type="entry name" value="Tad_N"/>
</dbReference>
<feature type="domain" description="VWFA" evidence="2">
    <location>
        <begin position="222"/>
        <end position="456"/>
    </location>
</feature>
<gene>
    <name evidence="3" type="ORF">Poly51_01820</name>
</gene>
<dbReference type="SMART" id="SM00327">
    <property type="entry name" value="VWA"/>
    <property type="match status" value="1"/>
</dbReference>
<keyword evidence="1" id="KW-0812">Transmembrane</keyword>
<dbReference type="InterPro" id="IPR036465">
    <property type="entry name" value="vWFA_dom_sf"/>
</dbReference>
<dbReference type="PROSITE" id="PS50234">
    <property type="entry name" value="VWFA"/>
    <property type="match status" value="1"/>
</dbReference>
<name>A0A5C6FIN0_9BACT</name>
<accession>A0A5C6FIN0</accession>
<reference evidence="3 4" key="1">
    <citation type="submission" date="2019-02" db="EMBL/GenBank/DDBJ databases">
        <title>Deep-cultivation of Planctomycetes and their phenomic and genomic characterization uncovers novel biology.</title>
        <authorList>
            <person name="Wiegand S."/>
            <person name="Jogler M."/>
            <person name="Boedeker C."/>
            <person name="Pinto D."/>
            <person name="Vollmers J."/>
            <person name="Rivas-Marin E."/>
            <person name="Kohn T."/>
            <person name="Peeters S.H."/>
            <person name="Heuer A."/>
            <person name="Rast P."/>
            <person name="Oberbeckmann S."/>
            <person name="Bunk B."/>
            <person name="Jeske O."/>
            <person name="Meyerdierks A."/>
            <person name="Storesund J.E."/>
            <person name="Kallscheuer N."/>
            <person name="Luecker S."/>
            <person name="Lage O.M."/>
            <person name="Pohl T."/>
            <person name="Merkel B.J."/>
            <person name="Hornburger P."/>
            <person name="Mueller R.-W."/>
            <person name="Bruemmer F."/>
            <person name="Labrenz M."/>
            <person name="Spormann A.M."/>
            <person name="Op Den Camp H."/>
            <person name="Overmann J."/>
            <person name="Amann R."/>
            <person name="Jetten M.S.M."/>
            <person name="Mascher T."/>
            <person name="Medema M.H."/>
            <person name="Devos D.P."/>
            <person name="Kaster A.-K."/>
            <person name="Ovreas L."/>
            <person name="Rohde M."/>
            <person name="Galperin M.Y."/>
            <person name="Jogler C."/>
        </authorList>
    </citation>
    <scope>NUCLEOTIDE SEQUENCE [LARGE SCALE GENOMIC DNA]</scope>
    <source>
        <strain evidence="3 4">Poly51</strain>
    </source>
</reference>
<dbReference type="CDD" id="cd00198">
    <property type="entry name" value="vWFA"/>
    <property type="match status" value="1"/>
</dbReference>
<dbReference type="EMBL" id="SJPW01000001">
    <property type="protein sequence ID" value="TWU59909.1"/>
    <property type="molecule type" value="Genomic_DNA"/>
</dbReference>
<organism evidence="3 4">
    <name type="scientific">Rubripirellula tenax</name>
    <dbReference type="NCBI Taxonomy" id="2528015"/>
    <lineage>
        <taxon>Bacteria</taxon>
        <taxon>Pseudomonadati</taxon>
        <taxon>Planctomycetota</taxon>
        <taxon>Planctomycetia</taxon>
        <taxon>Pirellulales</taxon>
        <taxon>Pirellulaceae</taxon>
        <taxon>Rubripirellula</taxon>
    </lineage>
</organism>
<dbReference type="Pfam" id="PF13400">
    <property type="entry name" value="Tad"/>
    <property type="match status" value="1"/>
</dbReference>
<proteinExistence type="predicted"/>
<evidence type="ECO:0000313" key="3">
    <source>
        <dbReference type="EMBL" id="TWU59909.1"/>
    </source>
</evidence>
<feature type="transmembrane region" description="Helical" evidence="1">
    <location>
        <begin position="61"/>
        <end position="83"/>
    </location>
</feature>
<protein>
    <submittedName>
        <fullName evidence="3">von Willebrand factor type A domain protein</fullName>
    </submittedName>
</protein>
<comment type="caution">
    <text evidence="3">The sequence shown here is derived from an EMBL/GenBank/DDBJ whole genome shotgun (WGS) entry which is preliminary data.</text>
</comment>
<sequence length="462" mass="49435">MIIAACNQFRRSRRSIEAKKTLLIKLSKKTLPGTSIMNGSRKNAQVSNAVRNRSVERRGAVMGLLAVLLPVLAILAAFCINTAQMQLTRTELMVATDAAARAGGRAFSETQTVDAAKTAAATTAAMNLVNGEPLQLRTGDSANEIEFGEATQPDGSSGRYYFQKIPTSQVASGEKIASAFRVLGRRDSGSLSGRVPLVIPGVLNASEFSTALDAVAMQVDRDISVVLDRSGSMGVIDWDWPSNKSPWSTSAKNAGVSAGKLTYYSGNYYYASGVNSNSYQQWAWEHYHNLGPAPTSPWEDLVEAMDAFLDVLDTTSQEEQVSVASYSTYATLDCWLEKNFTVVRNKVASLSPSGNTAIGRGMQSGITALLDNRARPYASKTMVVMTDGIENTGTSCTTVATSLMSSYNLTIHTVTFGDGADQTKMQQVAAIGGGKHYHASSGAQLVAIFEEIANNLPTIITE</sequence>
<dbReference type="InterPro" id="IPR002035">
    <property type="entry name" value="VWF_A"/>
</dbReference>